<gene>
    <name evidence="1" type="ORF">ENU28_03300</name>
</gene>
<dbReference type="AlphaFoldDB" id="A0A7V4FDN3"/>
<protein>
    <submittedName>
        <fullName evidence="1">T9SS type A sorting domain-containing protein</fullName>
    </submittedName>
</protein>
<sequence length="344" mass="40964">MGYLIIFLINITGPVGSYLGIFQGKWALDTISTYDTIHYFYPSETTEVYFYDEIVCESIVKETLWQGNIAYIQKTLYSEIWKFRPLSLNILYQKKFLKTNFQEFYDTLFEYGPYLCWNGTFFDTILIQETLYKTPFSINLSWSLGLRGRRFILDLDGEGIPNDTITFLADTLRVIDMENVQTPYGLIPNAYKIRNYSVIRIGASYMGFQWRDTTRINEIRWYKDSLWLVKDSTSINERMWFNLGTWILLAEAKRRSKVYLKDIFTGILERERKKIKSLLWQYPLTINLYGKESEITLINALGQVLYKELVKEKIIFDNKKYQKGIYYLRIKSKEKEEMFKLIIM</sequence>
<reference evidence="1" key="1">
    <citation type="journal article" date="2020" name="mSystems">
        <title>Genome- and Community-Level Interaction Insights into Carbon Utilization and Element Cycling Functions of Hydrothermarchaeota in Hydrothermal Sediment.</title>
        <authorList>
            <person name="Zhou Z."/>
            <person name="Liu Y."/>
            <person name="Xu W."/>
            <person name="Pan J."/>
            <person name="Luo Z.H."/>
            <person name="Li M."/>
        </authorList>
    </citation>
    <scope>NUCLEOTIDE SEQUENCE [LARGE SCALE GENOMIC DNA]</scope>
    <source>
        <strain evidence="1">SpSt-655</strain>
    </source>
</reference>
<proteinExistence type="predicted"/>
<comment type="caution">
    <text evidence="1">The sequence shown here is derived from an EMBL/GenBank/DDBJ whole genome shotgun (WGS) entry which is preliminary data.</text>
</comment>
<dbReference type="InterPro" id="IPR026444">
    <property type="entry name" value="Secre_tail"/>
</dbReference>
<dbReference type="NCBIfam" id="TIGR04183">
    <property type="entry name" value="Por_Secre_tail"/>
    <property type="match status" value="1"/>
</dbReference>
<name>A0A7V4FDN3_UNCW3</name>
<evidence type="ECO:0000313" key="1">
    <source>
        <dbReference type="EMBL" id="HGQ55476.1"/>
    </source>
</evidence>
<organism evidence="1">
    <name type="scientific">candidate division WOR-3 bacterium</name>
    <dbReference type="NCBI Taxonomy" id="2052148"/>
    <lineage>
        <taxon>Bacteria</taxon>
        <taxon>Bacteria division WOR-3</taxon>
    </lineage>
</organism>
<dbReference type="EMBL" id="DTBX01000118">
    <property type="protein sequence ID" value="HGQ55476.1"/>
    <property type="molecule type" value="Genomic_DNA"/>
</dbReference>
<accession>A0A7V4FDN3</accession>